<gene>
    <name evidence="2" type="ORF">HRJ34_24165</name>
</gene>
<organism evidence="2 3">
    <name type="scientific">Rhizorhabdus wittichii</name>
    <dbReference type="NCBI Taxonomy" id="160791"/>
    <lineage>
        <taxon>Bacteria</taxon>
        <taxon>Pseudomonadati</taxon>
        <taxon>Pseudomonadota</taxon>
        <taxon>Alphaproteobacteria</taxon>
        <taxon>Sphingomonadales</taxon>
        <taxon>Sphingomonadaceae</taxon>
        <taxon>Rhizorhabdus</taxon>
    </lineage>
</organism>
<name>A0A975D1V6_9SPHN</name>
<dbReference type="InterPro" id="IPR051683">
    <property type="entry name" value="Enoyl-CoA_Hydratase/Isomerase"/>
</dbReference>
<dbReference type="GO" id="GO:0008300">
    <property type="term" value="P:isoprenoid catabolic process"/>
    <property type="evidence" value="ECO:0007669"/>
    <property type="project" value="TreeGrafter"/>
</dbReference>
<dbReference type="InterPro" id="IPR029045">
    <property type="entry name" value="ClpP/crotonase-like_dom_sf"/>
</dbReference>
<reference evidence="2" key="2">
    <citation type="submission" date="2021-04" db="EMBL/GenBank/DDBJ databases">
        <title>Isolation and genomic analysis of the ibuprofen-degrading bacterium Sphingomonas strain MPO218.</title>
        <authorList>
            <person name="Aulestia M."/>
            <person name="Flores A."/>
            <person name="Mangas E.L."/>
            <person name="Perez-Pulido A.J."/>
            <person name="Santero E."/>
            <person name="Camacho E.M."/>
        </authorList>
    </citation>
    <scope>NUCLEOTIDE SEQUENCE</scope>
    <source>
        <strain evidence="2">MPO218</strain>
    </source>
</reference>
<evidence type="ECO:0000256" key="1">
    <source>
        <dbReference type="ARBA" id="ARBA00005254"/>
    </source>
</evidence>
<evidence type="ECO:0000313" key="3">
    <source>
        <dbReference type="Proteomes" id="UP000664914"/>
    </source>
</evidence>
<dbReference type="CDD" id="cd06558">
    <property type="entry name" value="crotonase-like"/>
    <property type="match status" value="1"/>
</dbReference>
<dbReference type="EMBL" id="CP059319">
    <property type="protein sequence ID" value="QTH21377.1"/>
    <property type="molecule type" value="Genomic_DNA"/>
</dbReference>
<evidence type="ECO:0000313" key="2">
    <source>
        <dbReference type="EMBL" id="QTH21377.1"/>
    </source>
</evidence>
<dbReference type="SUPFAM" id="SSF52096">
    <property type="entry name" value="ClpP/crotonase"/>
    <property type="match status" value="1"/>
</dbReference>
<dbReference type="GO" id="GO:0003824">
    <property type="term" value="F:catalytic activity"/>
    <property type="evidence" value="ECO:0007669"/>
    <property type="project" value="UniProtKB-ARBA"/>
</dbReference>
<dbReference type="Proteomes" id="UP000664914">
    <property type="component" value="Chromosome"/>
</dbReference>
<dbReference type="PANTHER" id="PTHR42964">
    <property type="entry name" value="ENOYL-COA HYDRATASE"/>
    <property type="match status" value="1"/>
</dbReference>
<reference evidence="2" key="1">
    <citation type="submission" date="2020-07" db="EMBL/GenBank/DDBJ databases">
        <authorList>
            <person name="Camacho E."/>
        </authorList>
    </citation>
    <scope>NUCLEOTIDE SEQUENCE</scope>
    <source>
        <strain evidence="2">MPO218</strain>
    </source>
</reference>
<accession>A0A975D1V6</accession>
<sequence length="365" mass="39801">MPARTPPAPPLLNPVIGLWRDGVHLKLAFDRETLAGTPEIGTSGGLDDRIRRRESEFLLSDIRSHIRVVRRDRRIIASAGEAARPARPRAGGRAIIFETIRYEVDDGVARIELNRPHRLNAINSVMSRELPEMWRRFDADSDAIVAVVTGAGDKAFCTGADLADLPEMLLDEQGAPSIASIRWTPLQNQVWKPVICAINGAVMGGGLHFVAECDIVLASESATFCDPHVSVGLVSGLETIALARRMPMGPVLRMALAGRDETITAREAQALGMVGELCAPDALMPRAQALAARIRRNSPSAMARTKRAIWSAKETGLTQASLDAWTVMMRHNQTHDFAEGVRAFTEKRAPRWAPYSGVEPNEAGQ</sequence>
<dbReference type="Gene3D" id="1.10.12.10">
    <property type="entry name" value="Lyase 2-enoyl-coa Hydratase, Chain A, domain 2"/>
    <property type="match status" value="1"/>
</dbReference>
<comment type="similarity">
    <text evidence="1">Belongs to the enoyl-CoA hydratase/isomerase family.</text>
</comment>
<dbReference type="PANTHER" id="PTHR42964:SF1">
    <property type="entry name" value="POLYKETIDE BIOSYNTHESIS ENOYL-COA HYDRATASE PKSH-RELATED"/>
    <property type="match status" value="1"/>
</dbReference>
<dbReference type="InterPro" id="IPR001753">
    <property type="entry name" value="Enoyl-CoA_hydra/iso"/>
</dbReference>
<dbReference type="InterPro" id="IPR014748">
    <property type="entry name" value="Enoyl-CoA_hydra_C"/>
</dbReference>
<proteinExistence type="inferred from homology"/>
<dbReference type="Pfam" id="PF00378">
    <property type="entry name" value="ECH_1"/>
    <property type="match status" value="1"/>
</dbReference>
<protein>
    <submittedName>
        <fullName evidence="2">Enoyl-CoA hydratase/isomerase family protein</fullName>
    </submittedName>
</protein>
<dbReference type="AlphaFoldDB" id="A0A975D1V6"/>
<dbReference type="Gene3D" id="3.90.226.10">
    <property type="entry name" value="2-enoyl-CoA Hydratase, Chain A, domain 1"/>
    <property type="match status" value="1"/>
</dbReference>